<evidence type="ECO:0000313" key="4">
    <source>
        <dbReference type="Proteomes" id="UP001056937"/>
    </source>
</evidence>
<dbReference type="InterPro" id="IPR023346">
    <property type="entry name" value="Lysozyme-like_dom_sf"/>
</dbReference>
<keyword evidence="4" id="KW-1185">Reference proteome</keyword>
<proteinExistence type="predicted"/>
<reference evidence="3" key="1">
    <citation type="journal article" date="2022" name="Toxins">
        <title>Genomic Analysis of Sphingopyxis sp. USTB-05 for Biodegrading Cyanobacterial Hepatotoxins.</title>
        <authorList>
            <person name="Liu C."/>
            <person name="Xu Q."/>
            <person name="Zhao Z."/>
            <person name="Zhang H."/>
            <person name="Liu X."/>
            <person name="Yin C."/>
            <person name="Liu Y."/>
            <person name="Yan H."/>
        </authorList>
    </citation>
    <scope>NUCLEOTIDE SEQUENCE</scope>
    <source>
        <strain evidence="3">NBD5</strain>
    </source>
</reference>
<dbReference type="Pfam" id="PF05838">
    <property type="entry name" value="Glyco_hydro_108"/>
    <property type="match status" value="1"/>
</dbReference>
<organism evidence="3 4">
    <name type="scientific">Sphingomonas morindae</name>
    <dbReference type="NCBI Taxonomy" id="1541170"/>
    <lineage>
        <taxon>Bacteria</taxon>
        <taxon>Pseudomonadati</taxon>
        <taxon>Pseudomonadota</taxon>
        <taxon>Alphaproteobacteria</taxon>
        <taxon>Sphingomonadales</taxon>
        <taxon>Sphingomonadaceae</taxon>
        <taxon>Sphingomonas</taxon>
    </lineage>
</organism>
<dbReference type="InterPro" id="IPR008565">
    <property type="entry name" value="TtsA-like_GH18_dom"/>
</dbReference>
<dbReference type="SUPFAM" id="SSF53955">
    <property type="entry name" value="Lysozyme-like"/>
    <property type="match status" value="1"/>
</dbReference>
<dbReference type="EMBL" id="CP084930">
    <property type="protein sequence ID" value="USI72719.1"/>
    <property type="molecule type" value="Genomic_DNA"/>
</dbReference>
<feature type="domain" description="TtsA-like Glycoside hydrolase family 108" evidence="1">
    <location>
        <begin position="8"/>
        <end position="90"/>
    </location>
</feature>
<dbReference type="RefSeq" id="WP_252166527.1">
    <property type="nucleotide sequence ID" value="NZ_CP084930.1"/>
</dbReference>
<protein>
    <submittedName>
        <fullName evidence="3">Uncharacterized protein</fullName>
    </submittedName>
</protein>
<evidence type="ECO:0000259" key="1">
    <source>
        <dbReference type="Pfam" id="PF05838"/>
    </source>
</evidence>
<gene>
    <name evidence="3" type="ORF">LHA26_15815</name>
</gene>
<evidence type="ECO:0000313" key="3">
    <source>
        <dbReference type="EMBL" id="USI72719.1"/>
    </source>
</evidence>
<feature type="domain" description="Peptidoglycan binding" evidence="2">
    <location>
        <begin position="94"/>
        <end position="176"/>
    </location>
</feature>
<dbReference type="InterPro" id="IPR018537">
    <property type="entry name" value="Peptidoglycan-bd_3"/>
</dbReference>
<dbReference type="Pfam" id="PF09374">
    <property type="entry name" value="PG_binding_3"/>
    <property type="match status" value="1"/>
</dbReference>
<name>A0ABY4X709_9SPHN</name>
<dbReference type="CDD" id="cd13926">
    <property type="entry name" value="N-acetylmuramidase_GH108"/>
    <property type="match status" value="1"/>
</dbReference>
<evidence type="ECO:0000259" key="2">
    <source>
        <dbReference type="Pfam" id="PF09374"/>
    </source>
</evidence>
<sequence>MTIDQRIDAVIAREGGYADRPSDRGGPTRYGITQAVARAHGYAGAMAALPRATAAAIYRADYWTAPRFDLVAQRSAAIAGELFDTGVNCGVATAVILLQRALNAFQGAALKRDGRILAGGATLATLDAYLAARARQGGEAVLVALLNALQGERYVRLVEADATQRAFVFGWIRNRVMDRSPSA</sequence>
<dbReference type="Proteomes" id="UP001056937">
    <property type="component" value="Chromosome 1"/>
</dbReference>
<accession>A0ABY4X709</accession>
<dbReference type="Gene3D" id="1.20.141.10">
    <property type="entry name" value="Chitosanase, subunit A, domain 1"/>
    <property type="match status" value="1"/>
</dbReference>